<reference evidence="2 3" key="1">
    <citation type="submission" date="2019-08" db="EMBL/GenBank/DDBJ databases">
        <title>Luteimonas viscosus sp. nov., isolated from soil of a sunflower field.</title>
        <authorList>
            <person name="Jianli Z."/>
            <person name="Ying Z."/>
        </authorList>
    </citation>
    <scope>NUCLEOTIDE SEQUENCE [LARGE SCALE GENOMIC DNA]</scope>
    <source>
        <strain evidence="2 3">XBU10</strain>
    </source>
</reference>
<dbReference type="PANTHER" id="PTHR34385">
    <property type="entry name" value="D-ALANYL-D-ALANINE CARBOXYPEPTIDASE"/>
    <property type="match status" value="1"/>
</dbReference>
<keyword evidence="2" id="KW-0378">Hydrolase</keyword>
<dbReference type="RefSeq" id="WP_149102027.1">
    <property type="nucleotide sequence ID" value="NZ_VTFT01000001.1"/>
</dbReference>
<accession>A0A5D4XLD7</accession>
<dbReference type="Proteomes" id="UP000324973">
    <property type="component" value="Unassembled WGS sequence"/>
</dbReference>
<dbReference type="Pfam" id="PF02557">
    <property type="entry name" value="VanY"/>
    <property type="match status" value="1"/>
</dbReference>
<keyword evidence="2" id="KW-0121">Carboxypeptidase</keyword>
<feature type="domain" description="D-alanyl-D-alanine carboxypeptidase-like core" evidence="1">
    <location>
        <begin position="141"/>
        <end position="264"/>
    </location>
</feature>
<dbReference type="AlphaFoldDB" id="A0A5D4XLD7"/>
<dbReference type="SUPFAM" id="SSF55166">
    <property type="entry name" value="Hedgehog/DD-peptidase"/>
    <property type="match status" value="1"/>
</dbReference>
<dbReference type="InterPro" id="IPR058193">
    <property type="entry name" value="VanY/YodJ_core_dom"/>
</dbReference>
<dbReference type="CDD" id="cd14852">
    <property type="entry name" value="LD-carboxypeptidase"/>
    <property type="match status" value="1"/>
</dbReference>
<keyword evidence="2" id="KW-0645">Protease</keyword>
<evidence type="ECO:0000313" key="2">
    <source>
        <dbReference type="EMBL" id="TYT25476.1"/>
    </source>
</evidence>
<comment type="caution">
    <text evidence="2">The sequence shown here is derived from an EMBL/GenBank/DDBJ whole genome shotgun (WGS) entry which is preliminary data.</text>
</comment>
<dbReference type="GO" id="GO:0004180">
    <property type="term" value="F:carboxypeptidase activity"/>
    <property type="evidence" value="ECO:0007669"/>
    <property type="project" value="UniProtKB-KW"/>
</dbReference>
<dbReference type="EMBL" id="VTFT01000001">
    <property type="protein sequence ID" value="TYT25476.1"/>
    <property type="molecule type" value="Genomic_DNA"/>
</dbReference>
<dbReference type="InterPro" id="IPR003709">
    <property type="entry name" value="VanY-like_core_dom"/>
</dbReference>
<dbReference type="GO" id="GO:0006508">
    <property type="term" value="P:proteolysis"/>
    <property type="evidence" value="ECO:0007669"/>
    <property type="project" value="InterPro"/>
</dbReference>
<dbReference type="PANTHER" id="PTHR34385:SF1">
    <property type="entry name" value="PEPTIDOGLYCAN L-ALANYL-D-GLUTAMATE ENDOPEPTIDASE CWLK"/>
    <property type="match status" value="1"/>
</dbReference>
<dbReference type="InterPro" id="IPR009045">
    <property type="entry name" value="Zn_M74/Hedgehog-like"/>
</dbReference>
<name>A0A5D4XLD7_9GAMM</name>
<keyword evidence="3" id="KW-1185">Reference proteome</keyword>
<gene>
    <name evidence="2" type="ORF">FZO89_03910</name>
</gene>
<evidence type="ECO:0000259" key="1">
    <source>
        <dbReference type="Pfam" id="PF02557"/>
    </source>
</evidence>
<dbReference type="OrthoDB" id="9792074at2"/>
<protein>
    <submittedName>
        <fullName evidence="2">D-alanyl-D-alanine carboxypeptidase family protein</fullName>
    </submittedName>
</protein>
<sequence>MRPLARTLLNTPDIELWPAWLLRARGNADARILSRATRVLRRKRDGRYLAAVLEDGLMPLVPRFPREAGVEAALDLLDAAADDGFAAGEAQLPLHRVEERLDALGIEADAYARRTGLSLVAEPATLSLAGFDRYRRPLWLLADAARAWQRMRESAARDEIVLDAISGYRSHDYQLGIFERKRARGLEIDAILSVNAAPGFSEHHCGQALDIGTPGEPPAEESFEGTKAFAWLSRHARDHGFTMSYPRGNPHGIVHEPWHWRYRPVAAGEA</sequence>
<organism evidence="2 3">
    <name type="scientific">Luteimonas viscosa</name>
    <dbReference type="NCBI Taxonomy" id="1132694"/>
    <lineage>
        <taxon>Bacteria</taxon>
        <taxon>Pseudomonadati</taxon>
        <taxon>Pseudomonadota</taxon>
        <taxon>Gammaproteobacteria</taxon>
        <taxon>Lysobacterales</taxon>
        <taxon>Lysobacteraceae</taxon>
        <taxon>Luteimonas</taxon>
    </lineage>
</organism>
<evidence type="ECO:0000313" key="3">
    <source>
        <dbReference type="Proteomes" id="UP000324973"/>
    </source>
</evidence>
<dbReference type="Gene3D" id="3.30.1380.10">
    <property type="match status" value="1"/>
</dbReference>
<dbReference type="InterPro" id="IPR052179">
    <property type="entry name" value="DD-CPase-like"/>
</dbReference>
<proteinExistence type="predicted"/>